<dbReference type="InterPro" id="IPR012337">
    <property type="entry name" value="RNaseH-like_sf"/>
</dbReference>
<dbReference type="SUPFAM" id="SSF57756">
    <property type="entry name" value="Retrovirus zinc finger-like domains"/>
    <property type="match status" value="1"/>
</dbReference>
<sequence>MQLDSELTLEKAVKLVRQQEAVRQQQVDLQRPSTSQKVNQVKFNSKKQSPKQQLQTSRKKEKSAKTRSRCPKCGGFTHREGQACRAEGQKCNLCSKTGHFANCCPDNQANTAEVKAVSELDEEIDFLLEVSAMEDSSNLDDDEGECRRRWTAEIQVNGKQVKFKLDSQADVTCVPLCLFKKIMGQQRLVESDINIRAAEFSELQTVGMFMSTLRNGNYEIKEKIYVIRRLSEPLLSRRACELLNLARRIEVVATRINPIKEFPEVFEGLGQIGNPYEIKLKPGAKPYAVHTPRRVPIPLMEKLKTRLEELEKAGIIAQVNVATEWCAPTVNAGKPNGDIRLCVDLSRLNEHVQREVHPMPVVEHMLGQLGEARFFSKLVRTTHDRILRLVLRKLKEAKVTLNKAKCVFGVPRINFLGHILDEDCIRPDPAKIEAVAKIPAPTDVHGVRRFLGMVNHLGHFVENLSEIVAPLNQLLVKGQDFVWDCSQERAFRKLKELLTTQPILAAYDVRKPTMVSSDASSYGLGAVLKQEGKNGIWRPVAYSSRTMTPTEKRYAQIEKEALAITWACERFQDFLLGKRFRIETDHKPLIPLFSTKELSSLTPRVQRFQMRMMRFGFEIVHIPGKELLDADALSRQPLLTTEGGEDERPTSAHINAVLSSITDKDEMLTKIFEAQREDTTLKAVVNYLEQCWPDKKKMSQALLSYWHVKDELGVQNGLLMRSCRLVIPASMKLEILDKLHAGHFGITKTRLRARETVWWPGISEEIAETVRKCSVCIQEAVSKHEPLIPTNFPTRPWQKIGMDLFKFENKWYLVVIDYYSRFPEMIQLDRLTANVVVRSCKSIFARHGIPETFVGDNGTQFGAAREFANFARQYGFTHVTSSPRFPQSNGMAEAGVKIAKLILKKNQDPSLGLLEYRSTLLENGYSPAELLMGRKLRTTLPIAPENLNPRLVDSQTLKRKEGRRRKDMKSRYDRRCGATDMEELSEAKVRKCDLSKLAYELGEVVPPESRIVDLKRLILNSQSYEEEFAKQLLETLIEEREQTERAERERMEQTAQTEQAERIERERIEDRKRIEDRERIERKEQMVMEFELEKLRIQTTRGNNDTSRSTSNDAHYEIRKLMPKYESKDNDLSFYLILFERQAKRLGLDEDQWAFSLLGLLPYEMTQLIARETEEQSGDYRFVKRLLLKRYKLSPEQFRQKFEKHERSQKGSWRDFAFELRGYFNEWIEGMNVENFDALKDLSVTNQLKKKVPNVLRNHLIDDWTKLNNPDELADKLDEYENVRTEMGPPHWNAKHLIPPSFQQKSARFPNQSEVKETKQGTNVSGQDAARNEISETYPNTLRRMVNRAIRNDKGEPKCFNCNQFGHIARDCPAPRTTLTCRGCGQTGHKERNCTRPKEGLKVANLEVEGLETVPPDVYLKDVKIDNKETVKAMIDTGSSSCLMRESVARRISVDIEPDSTSLYGIGNQTAPAARTVGKTTVDLEIDGIVGREITVFIVNDDAQPYDLLIGRTWTDLPYVSFARIEEIKSRRIELRATETVQLESDSINFTSAITDEVKDGYVLFTGVDDACVDSLLEVVDGKTTVPIISAGKGKLRVRKNQCVGRVELLNLDDIVVNLDVAEDSFQTKNEEKREGQDQMKRKRPILPEDINVNHSLTSKERQEILDVVNEYRDCFALGMEELGCTDVTKMDIKEVDGSKPVCLRPYKTTASEREAIREIVREWKDNGIVTETRSPYASPVLLVRKKTGDHRLVVDYRRLNIQTVKDKFPLPRIDDLLEGLRNAKFFTTLDLAHGYLQIPLTDKAKLKTAFITPDDTGQFERMIFGLANAPAEFQRLMHTVLGPLLNKKAFCYLDDVIIPAKDWREMIERLREVLERIRSAKLTLKPSKCEFGRREVEFLGYVISTGGLKPGPRKIKAIEEFPEPKNVHDIRRFLGLTNFFRRFVKDFARKAEPLSRLTKKGSQFEWKEEQRRSFGGLRKDLVEYPVLAHYNPELKTEVHCDASAEGLAGMVLQMDEDCKWRLVYCVSKKTTEAEKMYHSSKLELMAIVWTLDRLRQFLVGIKFTVVTDCQALVYMNAKKTTNPQIARWYNLIQEYDFEIRHKPGEKMAHVDGMSRAPVDDPRDTMEEIVEKNLEVCLTITLEEQILMIQHSDPELRDLIQIFRKDPCDRTVGEQNRINDYSYKGGRLFRMVKNGEEERALYVIPKSMRKSLVVKFHDLMGHFATDRTVNKIKELYWFPSMKRYVRRHVAMCLECLFNKVPGGKQQGFLHPIKSGKRPFSIVHMDHVGPFVRSTKGNQELLVIVDNLTRFVRLSPVRNTSTQNVLKVMKSFVKDFGLPDKIISDRGSCFTSRQFEEFCRGNGIHHTLNSTKHPQGNGMVERVNRTVLSTIATSIEDPRRKDWDLKIKEVERDLNNAVNKTTNKTPFETLHGYSPRFHDGILRRLADEDVDPWTEPDRIQESVRSQIENKQEIMKTYYDKKRCRTIQFEVGEIVVMRHVPKMTGEPTKAQPKYRGPLIITEVLPSDTYRVTQLSERTSGRFYTTTAHISQLKSWHSEEDDSATEESPDEEPEVEDTPRRNPRRSCNARFNRGRLKSRNGRMMADQPVSSAELKKLRTPVRARFTKAFNELETEIKKKEVKKADVEKILRRLQTHHEKLSILNMRMEEALLRESASEDIFTAEYESVCEYEDNFSNIMTDYEALAEKDYVSTISGTAAMNYRLPKLEFKKFGGEPREWITFWSQFSTIDRDPQMPPETKFQYLFQATAENSEAREAVESFPPSADNYPKVIEYIKSRFGEDEMLVEIYVRDLLQNVLQNVRAEGKMSVVKLYDRLETQLRALETLGVARDKFAAMLYPLVESALPEDTLRVWERSQYTVSGRGVQDKLTQLMTFLKTEVKGESRVNMAKAVSRSTTIKMRRMIDQTGNLFLRRILEVKCRRLLTSPTPLRCETTASFVGIVTRVKNATVDSGCIYQRRKIRLKGRIGKHYPIMCPTLEAQKTSHLQKAELKVSRESPATEQETANQFTSTTLNNATVGGVYLQTLIVKISGPKGKHNVRVLLDCGSQRSYISKRMVDALGLKRVQQVTLTHNLFGGGEIRQKRHNVYKVIFSSLNNEYMDDLKFMDQEVICGHISQVQDYTILNELKARGINLTDICQGEERPIHMLIGSDLLSSILTGRMKILQSGVVATETKLGWTVMGPAIGNDMEDSCLIVTSLHVNSFDVQDLWNLDVLDIMDAAEAKYRKGLIETSNTHVKEITTLTKSEDWNHVAGEHNPADLPSRAIEEERRKTVVTGFVAKKPEENPWYLNLYEGKREVTLPQILRVIAWMLRFKPSEYKGDIISQEELDSAEKSLVKIIQSESIGEEDPKMKQLHAFQDKEGLWRVKTRIVNRNDDELFRLPILIPTNHPVTELIVKSVHEKMYHCGAQTLRSVLREKFWIPKARQLVRHVIHKCPRCRRFETKRVDVPEASLPQHRVRDVVVFEVTGIDLGGPLYLEDGQKVWFVIFTCGVYRAVHLELVTSLSTEALVGAVERFVARRGCPAVIYSDNGTNLVGLRNELYRVNFGVKWKLNPPAAPLWGGWIERIVGLIKKLLRRLLGKRVVNYEEMVTILGNCERVINARPLTYIAEDNDDLVPLTPEMFLREPRTEGEFDLNEFRCNFGKSYEKRKRLLKEFRKRFRSEYLGLLVHHDNRKKQRQLKVGDIVLVEVENRKQINWPMGKITKVFPGTDNVRRLVEVKTKSGFMKRAVQRLFPLEVPSEDVEQGDGELKPAEDEIVREKTPGVESVSVQEKTTPVKVGKVYTRSGRKVKLPIRFK</sequence>
<dbReference type="Gene3D" id="2.40.70.10">
    <property type="entry name" value="Acid Proteases"/>
    <property type="match status" value="2"/>
</dbReference>
<evidence type="ECO:0000256" key="1">
    <source>
        <dbReference type="ARBA" id="ARBA00012493"/>
    </source>
</evidence>
<feature type="coiled-coil region" evidence="13">
    <location>
        <begin position="1026"/>
        <end position="1066"/>
    </location>
</feature>
<dbReference type="InterPro" id="IPR021109">
    <property type="entry name" value="Peptidase_aspartic_dom_sf"/>
</dbReference>
<keyword evidence="19" id="KW-1185">Reference proteome</keyword>
<dbReference type="PROSITE" id="PS50878">
    <property type="entry name" value="RT_POL"/>
    <property type="match status" value="1"/>
</dbReference>
<evidence type="ECO:0000256" key="6">
    <source>
        <dbReference type="ARBA" id="ARBA00022750"/>
    </source>
</evidence>
<dbReference type="Pfam" id="PF00665">
    <property type="entry name" value="rve"/>
    <property type="match status" value="2"/>
</dbReference>
<dbReference type="CDD" id="cd00303">
    <property type="entry name" value="retropepsin_like"/>
    <property type="match status" value="1"/>
</dbReference>
<evidence type="ECO:0000256" key="10">
    <source>
        <dbReference type="ARBA" id="ARBA00023125"/>
    </source>
</evidence>
<dbReference type="Gene3D" id="1.10.340.70">
    <property type="match status" value="3"/>
</dbReference>
<evidence type="ECO:0000256" key="2">
    <source>
        <dbReference type="ARBA" id="ARBA00022670"/>
    </source>
</evidence>
<dbReference type="Pfam" id="PF18701">
    <property type="entry name" value="DUF5641"/>
    <property type="match status" value="1"/>
</dbReference>
<evidence type="ECO:0000256" key="12">
    <source>
        <dbReference type="PROSITE-ProRule" id="PRU00047"/>
    </source>
</evidence>
<gene>
    <name evidence="18" type="ORF">LAZ67_7001879</name>
</gene>
<dbReference type="CDD" id="cd09274">
    <property type="entry name" value="RNase_HI_RT_Ty3"/>
    <property type="match status" value="2"/>
</dbReference>
<dbReference type="Pfam" id="PF13650">
    <property type="entry name" value="Asp_protease_2"/>
    <property type="match status" value="1"/>
</dbReference>
<feature type="coiled-coil region" evidence="13">
    <location>
        <begin position="2619"/>
        <end position="2646"/>
    </location>
</feature>
<dbReference type="SUPFAM" id="SSF53098">
    <property type="entry name" value="Ribonuclease H-like"/>
    <property type="match status" value="3"/>
</dbReference>
<organism evidence="18 19">
    <name type="scientific">Cordylochernes scorpioides</name>
    <dbReference type="NCBI Taxonomy" id="51811"/>
    <lineage>
        <taxon>Eukaryota</taxon>
        <taxon>Metazoa</taxon>
        <taxon>Ecdysozoa</taxon>
        <taxon>Arthropoda</taxon>
        <taxon>Chelicerata</taxon>
        <taxon>Arachnida</taxon>
        <taxon>Pseudoscorpiones</taxon>
        <taxon>Cheliferoidea</taxon>
        <taxon>Chernetidae</taxon>
        <taxon>Cordylochernes</taxon>
    </lineage>
</organism>
<feature type="domain" description="Integrase catalytic" evidence="17">
    <location>
        <begin position="3468"/>
        <end position="3646"/>
    </location>
</feature>
<feature type="compositionally biased region" description="Acidic residues" evidence="14">
    <location>
        <begin position="2556"/>
        <end position="2573"/>
    </location>
</feature>
<feature type="domain" description="Integrase catalytic" evidence="17">
    <location>
        <begin position="792"/>
        <end position="957"/>
    </location>
</feature>
<keyword evidence="10" id="KW-0238">DNA-binding</keyword>
<keyword evidence="2" id="KW-0645">Protease</keyword>
<dbReference type="PANTHER" id="PTHR37984:SF5">
    <property type="entry name" value="PROTEIN NYNRIN-LIKE"/>
    <property type="match status" value="1"/>
</dbReference>
<dbReference type="InterPro" id="IPR050951">
    <property type="entry name" value="Retrovirus_Pol_polyprotein"/>
</dbReference>
<evidence type="ECO:0000256" key="4">
    <source>
        <dbReference type="ARBA" id="ARBA00022695"/>
    </source>
</evidence>
<feature type="compositionally biased region" description="Polar residues" evidence="14">
    <location>
        <begin position="31"/>
        <end position="43"/>
    </location>
</feature>
<feature type="domain" description="CCHC-type" evidence="15">
    <location>
        <begin position="1381"/>
        <end position="1396"/>
    </location>
</feature>
<feature type="domain" description="Integrase catalytic" evidence="17">
    <location>
        <begin position="2274"/>
        <end position="2433"/>
    </location>
</feature>
<dbReference type="PANTHER" id="PTHR37984">
    <property type="entry name" value="PROTEIN CBG26694"/>
    <property type="match status" value="1"/>
</dbReference>
<keyword evidence="8" id="KW-0378">Hydrolase</keyword>
<dbReference type="Gene3D" id="3.30.420.10">
    <property type="entry name" value="Ribonuclease H-like superfamily/Ribonuclease H"/>
    <property type="match status" value="3"/>
</dbReference>
<protein>
    <recommendedName>
        <fullName evidence="1">RNA-directed DNA polymerase</fullName>
        <ecNumber evidence="1">2.7.7.49</ecNumber>
    </recommendedName>
</protein>
<dbReference type="InterPro" id="IPR043128">
    <property type="entry name" value="Rev_trsase/Diguanyl_cyclase"/>
</dbReference>
<dbReference type="PROSITE" id="PS50994">
    <property type="entry name" value="INTEGRASE"/>
    <property type="match status" value="3"/>
</dbReference>
<evidence type="ECO:0000256" key="5">
    <source>
        <dbReference type="ARBA" id="ARBA00022722"/>
    </source>
</evidence>
<dbReference type="EMBL" id="CP092869">
    <property type="protein sequence ID" value="UYV70124.1"/>
    <property type="molecule type" value="Genomic_DNA"/>
</dbReference>
<dbReference type="Pfam" id="PF00078">
    <property type="entry name" value="RVT_1"/>
    <property type="match status" value="1"/>
</dbReference>
<reference evidence="18 19" key="1">
    <citation type="submission" date="2022-01" db="EMBL/GenBank/DDBJ databases">
        <title>A chromosomal length assembly of Cordylochernes scorpioides.</title>
        <authorList>
            <person name="Zeh D."/>
            <person name="Zeh J."/>
        </authorList>
    </citation>
    <scope>NUCLEOTIDE SEQUENCE [LARGE SCALE GENOMIC DNA]</scope>
    <source>
        <strain evidence="18">IN4F17</strain>
        <tissue evidence="18">Whole Body</tissue>
    </source>
</reference>
<keyword evidence="12" id="KW-0862">Zinc</keyword>
<keyword evidence="13" id="KW-0175">Coiled coil</keyword>
<dbReference type="InterPro" id="IPR005312">
    <property type="entry name" value="DUF1759"/>
</dbReference>
<dbReference type="Proteomes" id="UP001235939">
    <property type="component" value="Chromosome 07"/>
</dbReference>
<keyword evidence="7" id="KW-0255">Endonuclease</keyword>
<evidence type="ECO:0000259" key="16">
    <source>
        <dbReference type="PROSITE" id="PS50878"/>
    </source>
</evidence>
<keyword evidence="3" id="KW-0808">Transferase</keyword>
<evidence type="ECO:0000256" key="9">
    <source>
        <dbReference type="ARBA" id="ARBA00022918"/>
    </source>
</evidence>
<dbReference type="InterPro" id="IPR000477">
    <property type="entry name" value="RT_dom"/>
</dbReference>
<feature type="domain" description="CCHC-type" evidence="15">
    <location>
        <begin position="1358"/>
        <end position="1373"/>
    </location>
</feature>
<dbReference type="Pfam" id="PF03564">
    <property type="entry name" value="DUF1759"/>
    <property type="match status" value="1"/>
</dbReference>
<dbReference type="InterPro" id="IPR043502">
    <property type="entry name" value="DNA/RNA_pol_sf"/>
</dbReference>
<dbReference type="InterPro" id="IPR036397">
    <property type="entry name" value="RNaseH_sf"/>
</dbReference>
<dbReference type="InterPro" id="IPR041588">
    <property type="entry name" value="Integrase_H2C2"/>
</dbReference>
<dbReference type="InterPro" id="IPR040676">
    <property type="entry name" value="DUF5641"/>
</dbReference>
<keyword evidence="11" id="KW-0511">Multifunctional enzyme</keyword>
<name>A0ABY6KMM1_9ARAC</name>
<dbReference type="InterPro" id="IPR041373">
    <property type="entry name" value="RT_RNaseH"/>
</dbReference>
<feature type="region of interest" description="Disordered" evidence="14">
    <location>
        <begin position="22"/>
        <end position="69"/>
    </location>
</feature>
<evidence type="ECO:0000256" key="3">
    <source>
        <dbReference type="ARBA" id="ARBA00022679"/>
    </source>
</evidence>
<keyword evidence="6" id="KW-0064">Aspartyl protease</keyword>
<dbReference type="Gene3D" id="3.10.10.10">
    <property type="entry name" value="HIV Type 1 Reverse Transcriptase, subunit A, domain 1"/>
    <property type="match status" value="2"/>
</dbReference>
<dbReference type="SUPFAM" id="SSF50630">
    <property type="entry name" value="Acid proteases"/>
    <property type="match status" value="1"/>
</dbReference>
<evidence type="ECO:0000256" key="7">
    <source>
        <dbReference type="ARBA" id="ARBA00022759"/>
    </source>
</evidence>
<evidence type="ECO:0000313" key="19">
    <source>
        <dbReference type="Proteomes" id="UP001235939"/>
    </source>
</evidence>
<evidence type="ECO:0000256" key="14">
    <source>
        <dbReference type="SAM" id="MobiDB-lite"/>
    </source>
</evidence>
<dbReference type="Pfam" id="PF17919">
    <property type="entry name" value="RT_RNaseH_2"/>
    <property type="match status" value="1"/>
</dbReference>
<evidence type="ECO:0000313" key="18">
    <source>
        <dbReference type="EMBL" id="UYV70124.1"/>
    </source>
</evidence>
<dbReference type="Pfam" id="PF17921">
    <property type="entry name" value="Integrase_H2C2"/>
    <property type="match status" value="3"/>
</dbReference>
<dbReference type="InterPro" id="IPR041577">
    <property type="entry name" value="RT_RNaseH_2"/>
</dbReference>
<evidence type="ECO:0000259" key="17">
    <source>
        <dbReference type="PROSITE" id="PS50994"/>
    </source>
</evidence>
<evidence type="ECO:0000256" key="13">
    <source>
        <dbReference type="SAM" id="Coils"/>
    </source>
</evidence>
<dbReference type="CDD" id="cd01647">
    <property type="entry name" value="RT_LTR"/>
    <property type="match status" value="1"/>
</dbReference>
<feature type="region of interest" description="Disordered" evidence="14">
    <location>
        <begin position="2551"/>
        <end position="2589"/>
    </location>
</feature>
<keyword evidence="12" id="KW-0863">Zinc-finger</keyword>
<evidence type="ECO:0000256" key="8">
    <source>
        <dbReference type="ARBA" id="ARBA00022801"/>
    </source>
</evidence>
<dbReference type="SUPFAM" id="SSF56672">
    <property type="entry name" value="DNA/RNA polymerases"/>
    <property type="match status" value="2"/>
</dbReference>
<dbReference type="Gene3D" id="4.10.60.10">
    <property type="entry name" value="Zinc finger, CCHC-type"/>
    <property type="match status" value="1"/>
</dbReference>
<dbReference type="Pfam" id="PF00098">
    <property type="entry name" value="zf-CCHC"/>
    <property type="match status" value="1"/>
</dbReference>
<accession>A0ABY6KMM1</accession>
<keyword evidence="9" id="KW-0695">RNA-directed DNA polymerase</keyword>
<dbReference type="InterPro" id="IPR001878">
    <property type="entry name" value="Znf_CCHC"/>
</dbReference>
<proteinExistence type="predicted"/>
<dbReference type="Pfam" id="PF17917">
    <property type="entry name" value="RT_RNaseH"/>
    <property type="match status" value="1"/>
</dbReference>
<dbReference type="PROSITE" id="PS50158">
    <property type="entry name" value="ZF_CCHC"/>
    <property type="match status" value="2"/>
</dbReference>
<dbReference type="InterPro" id="IPR001584">
    <property type="entry name" value="Integrase_cat-core"/>
</dbReference>
<keyword evidence="5" id="KW-0540">Nuclease</keyword>
<evidence type="ECO:0000259" key="15">
    <source>
        <dbReference type="PROSITE" id="PS50158"/>
    </source>
</evidence>
<dbReference type="EC" id="2.7.7.49" evidence="1"/>
<evidence type="ECO:0000256" key="11">
    <source>
        <dbReference type="ARBA" id="ARBA00023268"/>
    </source>
</evidence>
<keyword evidence="12" id="KW-0479">Metal-binding</keyword>
<keyword evidence="4" id="KW-0548">Nucleotidyltransferase</keyword>
<dbReference type="InterPro" id="IPR036875">
    <property type="entry name" value="Znf_CCHC_sf"/>
</dbReference>
<dbReference type="SMART" id="SM00343">
    <property type="entry name" value="ZnF_C2HC"/>
    <property type="match status" value="3"/>
</dbReference>
<feature type="region of interest" description="Disordered" evidence="14">
    <location>
        <begin position="1309"/>
        <end position="1328"/>
    </location>
</feature>
<feature type="domain" description="Reverse transcriptase" evidence="16">
    <location>
        <begin position="1725"/>
        <end position="1904"/>
    </location>
</feature>
<feature type="compositionally biased region" description="Basic residues" evidence="14">
    <location>
        <begin position="57"/>
        <end position="69"/>
    </location>
</feature>
<dbReference type="Gene3D" id="3.30.70.270">
    <property type="match status" value="5"/>
</dbReference>